<dbReference type="InterPro" id="IPR010827">
    <property type="entry name" value="BamA/TamA_POTRA"/>
</dbReference>
<evidence type="ECO:0000313" key="7">
    <source>
        <dbReference type="Proteomes" id="UP000476030"/>
    </source>
</evidence>
<keyword evidence="2" id="KW-1134">Transmembrane beta strand</keyword>
<dbReference type="InterPro" id="IPR039910">
    <property type="entry name" value="D15-like"/>
</dbReference>
<evidence type="ECO:0000256" key="2">
    <source>
        <dbReference type="ARBA" id="ARBA00022452"/>
    </source>
</evidence>
<comment type="caution">
    <text evidence="6">The sequence shown here is derived from an EMBL/GenBank/DDBJ whole genome shotgun (WGS) entry which is preliminary data.</text>
</comment>
<comment type="subcellular location">
    <subcellularLocation>
        <location evidence="1">Membrane</location>
    </subcellularLocation>
</comment>
<dbReference type="Gene3D" id="3.10.20.310">
    <property type="entry name" value="membrane protein fhac"/>
    <property type="match status" value="1"/>
</dbReference>
<keyword evidence="4" id="KW-0732">Signal</keyword>
<keyword evidence="3" id="KW-0472">Membrane</keyword>
<accession>A0A6L8WB14</accession>
<sequence>MPLNHLKNICLLIILMIALPMAAANPLRAAEAAEASPAELDLDYDVNIKGAPTDALLDLLEQSSRLTQLSDKLPPSFAALRRRAETDVEGFEKVLRSEGYYGNEVKLRIDNKQQPIEINFDITPGPLFRITKFEILYTQEEDTPSVPELSSLNIEIGMPARAEPVINAQTQIIVDLANRGFPDATVAKQDAIVDFATDAMEVTLTIDAGPRLYMGELGLEGLETVETDYIRRLAQWQPGKLYDNRVLDNLRRRYLRTGLFDSVRLKSRDKKQPGSTVPITLVFVERDRRSIGLGASFSTSEGFGTQYYWENRNFFGEGETLRADLTVAEIRRELKVTFVKPNFMKIDQNFNANVDIRNETTDAYDEDAISVFVGLDRRWRKKWVVGAGVTAEYSEIDESGVTENFALGGLPLTARYDSTDDLLDPTKGRRFAASLVPYIGLNDNTPDFIRFEMDGSTYYSVLDEDRLVLAARGKLGLMAGDSAGAIPASKRFYAGGGGSVRGYEYQTVGPLDASNDPVGGRSLLEVGFEARTRITDSIGLVPFIEGGNVFESMAPDFSGEFLWGAGLGFRYYTAIGPIRFDVAVPLNPRKNVDDSYQFYISIGQAF</sequence>
<reference evidence="6 7" key="1">
    <citation type="submission" date="2019-12" db="EMBL/GenBank/DDBJ databases">
        <title>Snethiella sp. nov. sp. isolated from sea sand.</title>
        <authorList>
            <person name="Kim J."/>
            <person name="Jeong S.E."/>
            <person name="Jung H.S."/>
            <person name="Jeon C.O."/>
        </authorList>
    </citation>
    <scope>NUCLEOTIDE SEQUENCE [LARGE SCALE GENOMIC DNA]</scope>
    <source>
        <strain evidence="6 7">DP05</strain>
    </source>
</reference>
<dbReference type="PANTHER" id="PTHR12815:SF42">
    <property type="entry name" value="BACTERIAL SURFACE ANTIGEN (D15) DOMAIN-CONTAINING PROTEIN"/>
    <property type="match status" value="1"/>
</dbReference>
<dbReference type="PANTHER" id="PTHR12815">
    <property type="entry name" value="SORTING AND ASSEMBLY MACHINERY SAMM50 PROTEIN FAMILY MEMBER"/>
    <property type="match status" value="1"/>
</dbReference>
<dbReference type="Pfam" id="PF07244">
    <property type="entry name" value="POTRA"/>
    <property type="match status" value="1"/>
</dbReference>
<evidence type="ECO:0000259" key="5">
    <source>
        <dbReference type="PROSITE" id="PS51779"/>
    </source>
</evidence>
<dbReference type="Proteomes" id="UP000476030">
    <property type="component" value="Unassembled WGS sequence"/>
</dbReference>
<dbReference type="InterPro" id="IPR000184">
    <property type="entry name" value="Bac_surfAg_D15"/>
</dbReference>
<gene>
    <name evidence="6" type="ORF">GQE98_16325</name>
</gene>
<keyword evidence="2" id="KW-0812">Transmembrane</keyword>
<dbReference type="Gene3D" id="2.40.160.50">
    <property type="entry name" value="membrane protein fhac: a member of the omp85/tpsb transporter family"/>
    <property type="match status" value="1"/>
</dbReference>
<feature type="signal peptide" evidence="4">
    <location>
        <begin position="1"/>
        <end position="29"/>
    </location>
</feature>
<dbReference type="InterPro" id="IPR034746">
    <property type="entry name" value="POTRA"/>
</dbReference>
<evidence type="ECO:0000313" key="6">
    <source>
        <dbReference type="EMBL" id="MZR32205.1"/>
    </source>
</evidence>
<feature type="domain" description="POTRA" evidence="5">
    <location>
        <begin position="212"/>
        <end position="286"/>
    </location>
</feature>
<proteinExistence type="predicted"/>
<dbReference type="GO" id="GO:0019867">
    <property type="term" value="C:outer membrane"/>
    <property type="evidence" value="ECO:0007669"/>
    <property type="project" value="InterPro"/>
</dbReference>
<protein>
    <submittedName>
        <fullName evidence="6">BamA/TamA family outer membrane protein</fullName>
    </submittedName>
</protein>
<dbReference type="AlphaFoldDB" id="A0A6L8WB14"/>
<dbReference type="RefSeq" id="WP_161316770.1">
    <property type="nucleotide sequence ID" value="NZ_WTUW01000009.1"/>
</dbReference>
<dbReference type="Pfam" id="PF01103">
    <property type="entry name" value="Omp85"/>
    <property type="match status" value="1"/>
</dbReference>
<feature type="chain" id="PRO_5026795705" evidence="4">
    <location>
        <begin position="30"/>
        <end position="606"/>
    </location>
</feature>
<evidence type="ECO:0000256" key="4">
    <source>
        <dbReference type="SAM" id="SignalP"/>
    </source>
</evidence>
<keyword evidence="7" id="KW-1185">Reference proteome</keyword>
<dbReference type="EMBL" id="WTUW01000009">
    <property type="protein sequence ID" value="MZR32205.1"/>
    <property type="molecule type" value="Genomic_DNA"/>
</dbReference>
<name>A0A6L8WB14_9PROT</name>
<dbReference type="PROSITE" id="PS51779">
    <property type="entry name" value="POTRA"/>
    <property type="match status" value="1"/>
</dbReference>
<evidence type="ECO:0000256" key="3">
    <source>
        <dbReference type="ARBA" id="ARBA00023136"/>
    </source>
</evidence>
<evidence type="ECO:0000256" key="1">
    <source>
        <dbReference type="ARBA" id="ARBA00004370"/>
    </source>
</evidence>
<organism evidence="6 7">
    <name type="scientific">Sneathiella litorea</name>
    <dbReference type="NCBI Taxonomy" id="2606216"/>
    <lineage>
        <taxon>Bacteria</taxon>
        <taxon>Pseudomonadati</taxon>
        <taxon>Pseudomonadota</taxon>
        <taxon>Alphaproteobacteria</taxon>
        <taxon>Sneathiellales</taxon>
        <taxon>Sneathiellaceae</taxon>
        <taxon>Sneathiella</taxon>
    </lineage>
</organism>